<comment type="caution">
    <text evidence="2">The sequence shown here is derived from an EMBL/GenBank/DDBJ whole genome shotgun (WGS) entry which is preliminary data.</text>
</comment>
<reference evidence="2 3" key="1">
    <citation type="journal article" date="2011" name="Stand. Genomic Sci.">
        <title>Non-contiguous finished genome sequence and contextual data of the filamentous soil bacterium Ktedonobacter racemifer type strain (SOSP1-21).</title>
        <authorList>
            <person name="Chang Y.J."/>
            <person name="Land M."/>
            <person name="Hauser L."/>
            <person name="Chertkov O."/>
            <person name="Del Rio T.G."/>
            <person name="Nolan M."/>
            <person name="Copeland A."/>
            <person name="Tice H."/>
            <person name="Cheng J.F."/>
            <person name="Lucas S."/>
            <person name="Han C."/>
            <person name="Goodwin L."/>
            <person name="Pitluck S."/>
            <person name="Ivanova N."/>
            <person name="Ovchinikova G."/>
            <person name="Pati A."/>
            <person name="Chen A."/>
            <person name="Palaniappan K."/>
            <person name="Mavromatis K."/>
            <person name="Liolios K."/>
            <person name="Brettin T."/>
            <person name="Fiebig A."/>
            <person name="Rohde M."/>
            <person name="Abt B."/>
            <person name="Goker M."/>
            <person name="Detter J.C."/>
            <person name="Woyke T."/>
            <person name="Bristow J."/>
            <person name="Eisen J.A."/>
            <person name="Markowitz V."/>
            <person name="Hugenholtz P."/>
            <person name="Kyrpides N.C."/>
            <person name="Klenk H.P."/>
            <person name="Lapidus A."/>
        </authorList>
    </citation>
    <scope>NUCLEOTIDE SEQUENCE [LARGE SCALE GENOMIC DNA]</scope>
    <source>
        <strain evidence="3">DSM 44963</strain>
    </source>
</reference>
<keyword evidence="3" id="KW-1185">Reference proteome</keyword>
<feature type="signal peptide" evidence="1">
    <location>
        <begin position="1"/>
        <end position="28"/>
    </location>
</feature>
<sequence>MLKHSMHVFLGIVLLLSLAAIVSPPIHAIASVKPHAVIIPCTEPDATCENQDPITSGCADLTVGGAKMANAGAIAVGPASNPVVIARVYNWYSAACGTNWTQAEVTSAYSSLKIRIDIYRGNSQPVYCYPDDCHSFTTLNSGVQTWTNMALASQVFAYAEIVVLSPTDNLYHSATVAA</sequence>
<proteinExistence type="predicted"/>
<dbReference type="STRING" id="485913.Krac_8366"/>
<accession>D6TMP5</accession>
<feature type="chain" id="PRO_5003088493" evidence="1">
    <location>
        <begin position="29"/>
        <end position="178"/>
    </location>
</feature>
<gene>
    <name evidence="2" type="ORF">Krac_8366</name>
</gene>
<dbReference type="Proteomes" id="UP000004508">
    <property type="component" value="Unassembled WGS sequence"/>
</dbReference>
<keyword evidence="1" id="KW-0732">Signal</keyword>
<protein>
    <submittedName>
        <fullName evidence="2">Uncharacterized protein</fullName>
    </submittedName>
</protein>
<dbReference type="EMBL" id="ADVG01000002">
    <property type="protein sequence ID" value="EFH87045.1"/>
    <property type="molecule type" value="Genomic_DNA"/>
</dbReference>
<dbReference type="AlphaFoldDB" id="D6TMP5"/>
<evidence type="ECO:0000256" key="1">
    <source>
        <dbReference type="SAM" id="SignalP"/>
    </source>
</evidence>
<organism evidence="2 3">
    <name type="scientific">Ktedonobacter racemifer DSM 44963</name>
    <dbReference type="NCBI Taxonomy" id="485913"/>
    <lineage>
        <taxon>Bacteria</taxon>
        <taxon>Bacillati</taxon>
        <taxon>Chloroflexota</taxon>
        <taxon>Ktedonobacteria</taxon>
        <taxon>Ktedonobacterales</taxon>
        <taxon>Ktedonobacteraceae</taxon>
        <taxon>Ktedonobacter</taxon>
    </lineage>
</organism>
<name>D6TMP5_KTERA</name>
<evidence type="ECO:0000313" key="2">
    <source>
        <dbReference type="EMBL" id="EFH87045.1"/>
    </source>
</evidence>
<evidence type="ECO:0000313" key="3">
    <source>
        <dbReference type="Proteomes" id="UP000004508"/>
    </source>
</evidence>
<dbReference type="InParanoid" id="D6TMP5"/>